<protein>
    <submittedName>
        <fullName evidence="2">Uncharacterized protein</fullName>
    </submittedName>
</protein>
<gene>
    <name evidence="2" type="ORF">PACLA_8A053045</name>
</gene>
<feature type="region of interest" description="Disordered" evidence="1">
    <location>
        <begin position="68"/>
        <end position="89"/>
    </location>
</feature>
<evidence type="ECO:0000313" key="3">
    <source>
        <dbReference type="Proteomes" id="UP001152795"/>
    </source>
</evidence>
<feature type="region of interest" description="Disordered" evidence="1">
    <location>
        <begin position="1"/>
        <end position="43"/>
    </location>
</feature>
<dbReference type="EMBL" id="CACRXK020004946">
    <property type="protein sequence ID" value="CAB4004595.1"/>
    <property type="molecule type" value="Genomic_DNA"/>
</dbReference>
<evidence type="ECO:0000313" key="2">
    <source>
        <dbReference type="EMBL" id="CAB4004595.1"/>
    </source>
</evidence>
<dbReference type="AlphaFoldDB" id="A0A7D9IFH8"/>
<feature type="compositionally biased region" description="Basic and acidic residues" evidence="1">
    <location>
        <begin position="31"/>
        <end position="43"/>
    </location>
</feature>
<sequence>MSSPENHKPPVKRNSSSKLSKCSNEALTGSEENKTKKERNTRDIEAISQINSISPTLDSTNVHETSVQHVTNTTEEHESFRDTASTNESSDTFDKWLASRNLILDIQTAEEKVIQNKEFDFRVILCPEYYMHGFKFSI</sequence>
<comment type="caution">
    <text evidence="2">The sequence shown here is derived from an EMBL/GenBank/DDBJ whole genome shotgun (WGS) entry which is preliminary data.</text>
</comment>
<organism evidence="2 3">
    <name type="scientific">Paramuricea clavata</name>
    <name type="common">Red gorgonian</name>
    <name type="synonym">Violescent sea-whip</name>
    <dbReference type="NCBI Taxonomy" id="317549"/>
    <lineage>
        <taxon>Eukaryota</taxon>
        <taxon>Metazoa</taxon>
        <taxon>Cnidaria</taxon>
        <taxon>Anthozoa</taxon>
        <taxon>Octocorallia</taxon>
        <taxon>Malacalcyonacea</taxon>
        <taxon>Plexauridae</taxon>
        <taxon>Paramuricea</taxon>
    </lineage>
</organism>
<keyword evidence="3" id="KW-1185">Reference proteome</keyword>
<proteinExistence type="predicted"/>
<accession>A0A7D9IFH8</accession>
<feature type="compositionally biased region" description="Polar residues" evidence="1">
    <location>
        <begin position="13"/>
        <end position="27"/>
    </location>
</feature>
<name>A0A7D9IFH8_PARCT</name>
<dbReference type="Proteomes" id="UP001152795">
    <property type="component" value="Unassembled WGS sequence"/>
</dbReference>
<evidence type="ECO:0000256" key="1">
    <source>
        <dbReference type="SAM" id="MobiDB-lite"/>
    </source>
</evidence>
<reference evidence="2" key="1">
    <citation type="submission" date="2020-04" db="EMBL/GenBank/DDBJ databases">
        <authorList>
            <person name="Alioto T."/>
            <person name="Alioto T."/>
            <person name="Gomez Garrido J."/>
        </authorList>
    </citation>
    <scope>NUCLEOTIDE SEQUENCE</scope>
    <source>
        <strain evidence="2">A484AB</strain>
    </source>
</reference>